<dbReference type="PANTHER" id="PTHR31001:SF40">
    <property type="entry name" value="ZN(II)2CYS6 TRANSCRIPTION FACTOR (EUROFUNG)"/>
    <property type="match status" value="1"/>
</dbReference>
<evidence type="ECO:0000256" key="2">
    <source>
        <dbReference type="ARBA" id="ARBA00022723"/>
    </source>
</evidence>
<evidence type="ECO:0000313" key="7">
    <source>
        <dbReference type="Proteomes" id="UP000799764"/>
    </source>
</evidence>
<feature type="compositionally biased region" description="Gly residues" evidence="4">
    <location>
        <begin position="876"/>
        <end position="889"/>
    </location>
</feature>
<gene>
    <name evidence="6" type="ORF">P171DRAFT_485450</name>
</gene>
<dbReference type="PROSITE" id="PS50048">
    <property type="entry name" value="ZN2_CY6_FUNGAL_2"/>
    <property type="match status" value="1"/>
</dbReference>
<dbReference type="AlphaFoldDB" id="A0A9P4PJG3"/>
<dbReference type="GO" id="GO:0005634">
    <property type="term" value="C:nucleus"/>
    <property type="evidence" value="ECO:0007669"/>
    <property type="project" value="UniProtKB-SubCell"/>
</dbReference>
<comment type="caution">
    <text evidence="6">The sequence shown here is derived from an EMBL/GenBank/DDBJ whole genome shotgun (WGS) entry which is preliminary data.</text>
</comment>
<proteinExistence type="predicted"/>
<feature type="region of interest" description="Disordered" evidence="4">
    <location>
        <begin position="862"/>
        <end position="889"/>
    </location>
</feature>
<dbReference type="GO" id="GO:0008270">
    <property type="term" value="F:zinc ion binding"/>
    <property type="evidence" value="ECO:0007669"/>
    <property type="project" value="InterPro"/>
</dbReference>
<feature type="region of interest" description="Disordered" evidence="4">
    <location>
        <begin position="692"/>
        <end position="755"/>
    </location>
</feature>
<dbReference type="InterPro" id="IPR007219">
    <property type="entry name" value="XnlR_reg_dom"/>
</dbReference>
<dbReference type="SMART" id="SM00066">
    <property type="entry name" value="GAL4"/>
    <property type="match status" value="1"/>
</dbReference>
<name>A0A9P4PJG3_9PLEO</name>
<accession>A0A9P4PJG3</accession>
<feature type="domain" description="Zn(2)-C6 fungal-type" evidence="5">
    <location>
        <begin position="43"/>
        <end position="72"/>
    </location>
</feature>
<keyword evidence="7" id="KW-1185">Reference proteome</keyword>
<dbReference type="EMBL" id="MU001501">
    <property type="protein sequence ID" value="KAF2443981.1"/>
    <property type="molecule type" value="Genomic_DNA"/>
</dbReference>
<dbReference type="Gene3D" id="4.10.240.10">
    <property type="entry name" value="Zn(2)-C6 fungal-type DNA-binding domain"/>
    <property type="match status" value="1"/>
</dbReference>
<reference evidence="6" key="1">
    <citation type="journal article" date="2020" name="Stud. Mycol.">
        <title>101 Dothideomycetes genomes: a test case for predicting lifestyles and emergence of pathogens.</title>
        <authorList>
            <person name="Haridas S."/>
            <person name="Albert R."/>
            <person name="Binder M."/>
            <person name="Bloem J."/>
            <person name="Labutti K."/>
            <person name="Salamov A."/>
            <person name="Andreopoulos B."/>
            <person name="Baker S."/>
            <person name="Barry K."/>
            <person name="Bills G."/>
            <person name="Bluhm B."/>
            <person name="Cannon C."/>
            <person name="Castanera R."/>
            <person name="Culley D."/>
            <person name="Daum C."/>
            <person name="Ezra D."/>
            <person name="Gonzalez J."/>
            <person name="Henrissat B."/>
            <person name="Kuo A."/>
            <person name="Liang C."/>
            <person name="Lipzen A."/>
            <person name="Lutzoni F."/>
            <person name="Magnuson J."/>
            <person name="Mondo S."/>
            <person name="Nolan M."/>
            <person name="Ohm R."/>
            <person name="Pangilinan J."/>
            <person name="Park H.-J."/>
            <person name="Ramirez L."/>
            <person name="Alfaro M."/>
            <person name="Sun H."/>
            <person name="Tritt A."/>
            <person name="Yoshinaga Y."/>
            <person name="Zwiers L.-H."/>
            <person name="Turgeon B."/>
            <person name="Goodwin S."/>
            <person name="Spatafora J."/>
            <person name="Crous P."/>
            <person name="Grigoriev I."/>
        </authorList>
    </citation>
    <scope>NUCLEOTIDE SEQUENCE</scope>
    <source>
        <strain evidence="6">CBS 690.94</strain>
    </source>
</reference>
<feature type="region of interest" description="Disordered" evidence="4">
    <location>
        <begin position="1"/>
        <end position="35"/>
    </location>
</feature>
<feature type="compositionally biased region" description="Polar residues" evidence="4">
    <location>
        <begin position="1"/>
        <end position="18"/>
    </location>
</feature>
<evidence type="ECO:0000256" key="1">
    <source>
        <dbReference type="ARBA" id="ARBA00004123"/>
    </source>
</evidence>
<dbReference type="PANTHER" id="PTHR31001">
    <property type="entry name" value="UNCHARACTERIZED TRANSCRIPTIONAL REGULATORY PROTEIN"/>
    <property type="match status" value="1"/>
</dbReference>
<dbReference type="InterPro" id="IPR050613">
    <property type="entry name" value="Sec_Metabolite_Reg"/>
</dbReference>
<keyword evidence="3" id="KW-0539">Nucleus</keyword>
<keyword evidence="2" id="KW-0479">Metal-binding</keyword>
<organism evidence="6 7">
    <name type="scientific">Karstenula rhodostoma CBS 690.94</name>
    <dbReference type="NCBI Taxonomy" id="1392251"/>
    <lineage>
        <taxon>Eukaryota</taxon>
        <taxon>Fungi</taxon>
        <taxon>Dikarya</taxon>
        <taxon>Ascomycota</taxon>
        <taxon>Pezizomycotina</taxon>
        <taxon>Dothideomycetes</taxon>
        <taxon>Pleosporomycetidae</taxon>
        <taxon>Pleosporales</taxon>
        <taxon>Massarineae</taxon>
        <taxon>Didymosphaeriaceae</taxon>
        <taxon>Karstenula</taxon>
    </lineage>
</organism>
<feature type="region of interest" description="Disordered" evidence="4">
    <location>
        <begin position="99"/>
        <end position="133"/>
    </location>
</feature>
<dbReference type="InterPro" id="IPR036864">
    <property type="entry name" value="Zn2-C6_fun-type_DNA-bd_sf"/>
</dbReference>
<evidence type="ECO:0000259" key="5">
    <source>
        <dbReference type="PROSITE" id="PS50048"/>
    </source>
</evidence>
<dbReference type="SUPFAM" id="SSF57701">
    <property type="entry name" value="Zn2/Cys6 DNA-binding domain"/>
    <property type="match status" value="1"/>
</dbReference>
<dbReference type="OrthoDB" id="424974at2759"/>
<dbReference type="InterPro" id="IPR001138">
    <property type="entry name" value="Zn2Cys6_DnaBD"/>
</dbReference>
<dbReference type="PROSITE" id="PS00463">
    <property type="entry name" value="ZN2_CY6_FUNGAL_1"/>
    <property type="match status" value="1"/>
</dbReference>
<protein>
    <recommendedName>
        <fullName evidence="5">Zn(2)-C6 fungal-type domain-containing protein</fullName>
    </recommendedName>
</protein>
<dbReference type="CDD" id="cd00067">
    <property type="entry name" value="GAL4"/>
    <property type="match status" value="1"/>
</dbReference>
<sequence length="889" mass="99587">MSDSNPTGSLLQGVSSGASPPAAHERKPKEHTRIRRRNRLITSCLECRRRKLKCDRQQPCTNCTRFSRPCVFVAPSLDPEAQAKLAEVKEKMGMLEKTLEDDVARRSTPKPLFEAPRLPGQDPDHSDEDEEEDVKDLDFIDIVTEHATYYEDERNDDVVDLGIAMGKMRITERVGGLVRPRLYEELNEALKLVPDVDPSLNPYASQSPSSWMSPSADFLAPSSGFYFAPGVEKTTMVTYLPNKVLVDKLLAHYWEAVHPIVRTLHRPSFERKYDAFWRNIASGIEPPRSFQAVVFGNLLQSAVSMSAERSLTDFGAEKQGLVDNFRLGSESALSRANFLRTTKLETLQATVMYLLALCRAEVSRAHSALMGAVIRLAECMGLHRDPSTYSTNPIEVQVRRLIWHQICFLDLRTCEATGPRPQIRRDEYDTRFPLNVEDEDLERAAQRGDYVTQDSKSFTPMTITRMRAECFELYRMIWTERPKLQRKTEPGEKKTTLTGLLGRIQAFRAAMEKAYLPMMSRDNPLHAVAMEMYGILSSRLYLATLHPFASSDKRKMPERLRQIMISSCIMIVEHSMNIEEQPTLSQWSWYVGALHQYHSAMLLLSEMYVTRADPTLSARIWRCIDYAFELPSSLGENEKIRFLLSELVERTGSYASLRGVRAPSDMPHAGLRLEDGTSPWPEGIRHPYLPQVFQNDRHDGSNPQPDRPYASSKSSGYDASNNDRPYTTPSYLPSRPLDPPRAPYTTPGGLTGKGPLGAIPQVNWRAVGMSTQDLSQLPPVTSAEPYSFGGFAPSSNHAPSPMPPIYKTSSKEMHGAGAGSGTSPTDALVNDIDWNEWDKLFGSAQVGPGNVVIPPFTFPSFEPHEFQWSGEQGQQGQQGQGGSGGSGLQ</sequence>
<evidence type="ECO:0000313" key="6">
    <source>
        <dbReference type="EMBL" id="KAF2443981.1"/>
    </source>
</evidence>
<dbReference type="GO" id="GO:0000981">
    <property type="term" value="F:DNA-binding transcription factor activity, RNA polymerase II-specific"/>
    <property type="evidence" value="ECO:0007669"/>
    <property type="project" value="InterPro"/>
</dbReference>
<dbReference type="SMART" id="SM00906">
    <property type="entry name" value="Fungal_trans"/>
    <property type="match status" value="1"/>
</dbReference>
<dbReference type="Proteomes" id="UP000799764">
    <property type="component" value="Unassembled WGS sequence"/>
</dbReference>
<dbReference type="Pfam" id="PF00172">
    <property type="entry name" value="Zn_clus"/>
    <property type="match status" value="1"/>
</dbReference>
<dbReference type="GO" id="GO:0003677">
    <property type="term" value="F:DNA binding"/>
    <property type="evidence" value="ECO:0007669"/>
    <property type="project" value="InterPro"/>
</dbReference>
<comment type="subcellular location">
    <subcellularLocation>
        <location evidence="1">Nucleus</location>
    </subcellularLocation>
</comment>
<feature type="compositionally biased region" description="Polar residues" evidence="4">
    <location>
        <begin position="711"/>
        <end position="731"/>
    </location>
</feature>
<evidence type="ECO:0000256" key="4">
    <source>
        <dbReference type="SAM" id="MobiDB-lite"/>
    </source>
</evidence>
<dbReference type="CDD" id="cd12148">
    <property type="entry name" value="fungal_TF_MHR"/>
    <property type="match status" value="1"/>
</dbReference>
<dbReference type="GO" id="GO:0006351">
    <property type="term" value="P:DNA-templated transcription"/>
    <property type="evidence" value="ECO:0007669"/>
    <property type="project" value="InterPro"/>
</dbReference>
<evidence type="ECO:0000256" key="3">
    <source>
        <dbReference type="ARBA" id="ARBA00023242"/>
    </source>
</evidence>
<dbReference type="Pfam" id="PF04082">
    <property type="entry name" value="Fungal_trans"/>
    <property type="match status" value="1"/>
</dbReference>